<keyword evidence="4" id="KW-1185">Reference proteome</keyword>
<sequence length="662" mass="70820">MAEASTVDSRAFAKLIEPVTARMDALEQRLERIESALARLAMPFTAALQPPPANHGQPGEQETPSTFGFPPTPTRVTHSYKALSYAWDDPPSTLTPSPAAAAAPAAAPSVILIAGASLPLTPNLAAALRQLRTTSTSTSTSSIFSSGSALTETRSLWWIDALCINQADVRERSAQVALMRRIYGSAAHVQVWLGAEGGGSAGAMALVRELGRPSRRGPANPRPTAAAAARAGPPGAEDSGVGVGVVSGEERRRNLVAVAALFQRAWWDRVWVRQEVALGNEVSFLCGGESCTLEELRGMEVALEDSLVRLRLDSKGAGDGGEEESVLRRVQARQLRPVEGFKDLRDKSERGSAYVDLCSLLIHARGCKATDLRDKVYGVLGLADPGVYELAVNYQLLAKDLYRMAARAIITRTDSLNILGAAQNVERLHSLPSWAPNLIDPWKAQPFPINTPAHHRFGSVIWSGLASRRARWQFNESGKVLTVTGQVYGRIARPSTPAARSTHSNDQLAQLLAMWTEFARSALAAQQASGGASYFGGAFNFGGADPGDFPTTEENCMAGLLLIRSRSQQQQGMFGGGGFQFRGSFGRSGSGADVDVGYARSLLAPEPWIESSMAKLALQEGMRRYGVGRRVGHCENSSPGVGLFPEDAQEGDLVVFLNIAES</sequence>
<dbReference type="PANTHER" id="PTHR24148">
    <property type="entry name" value="ANKYRIN REPEAT DOMAIN-CONTAINING PROTEIN 39 HOMOLOG-RELATED"/>
    <property type="match status" value="1"/>
</dbReference>
<proteinExistence type="predicted"/>
<protein>
    <recommendedName>
        <fullName evidence="2">Heterokaryon incompatibility domain-containing protein</fullName>
    </recommendedName>
</protein>
<feature type="compositionally biased region" description="Low complexity" evidence="1">
    <location>
        <begin position="216"/>
        <end position="241"/>
    </location>
</feature>
<name>A0AAD4EQK8_9PEZI</name>
<evidence type="ECO:0000256" key="1">
    <source>
        <dbReference type="SAM" id="MobiDB-lite"/>
    </source>
</evidence>
<gene>
    <name evidence="3" type="ORF">NEMBOFW57_010164</name>
</gene>
<dbReference type="InterPro" id="IPR052895">
    <property type="entry name" value="HetReg/Transcr_Mod"/>
</dbReference>
<evidence type="ECO:0000259" key="2">
    <source>
        <dbReference type="Pfam" id="PF06985"/>
    </source>
</evidence>
<dbReference type="EMBL" id="JAHCVI010000005">
    <property type="protein sequence ID" value="KAG7285535.1"/>
    <property type="molecule type" value="Genomic_DNA"/>
</dbReference>
<evidence type="ECO:0000313" key="3">
    <source>
        <dbReference type="EMBL" id="KAG7285535.1"/>
    </source>
</evidence>
<dbReference type="Proteomes" id="UP001197093">
    <property type="component" value="Unassembled WGS sequence"/>
</dbReference>
<dbReference type="InterPro" id="IPR010730">
    <property type="entry name" value="HET"/>
</dbReference>
<feature type="domain" description="Heterokaryon incompatibility" evidence="2">
    <location>
        <begin position="80"/>
        <end position="275"/>
    </location>
</feature>
<feature type="region of interest" description="Disordered" evidence="1">
    <location>
        <begin position="47"/>
        <end position="71"/>
    </location>
</feature>
<accession>A0AAD4EQK8</accession>
<dbReference type="PANTHER" id="PTHR24148:SF82">
    <property type="entry name" value="HETEROKARYON INCOMPATIBILITY DOMAIN-CONTAINING PROTEIN"/>
    <property type="match status" value="1"/>
</dbReference>
<reference evidence="3" key="1">
    <citation type="submission" date="2023-02" db="EMBL/GenBank/DDBJ databases">
        <authorList>
            <person name="Palmer J.M."/>
        </authorList>
    </citation>
    <scope>NUCLEOTIDE SEQUENCE</scope>
    <source>
        <strain evidence="3">FW57</strain>
    </source>
</reference>
<evidence type="ECO:0000313" key="4">
    <source>
        <dbReference type="Proteomes" id="UP001197093"/>
    </source>
</evidence>
<comment type="caution">
    <text evidence="3">The sequence shown here is derived from an EMBL/GenBank/DDBJ whole genome shotgun (WGS) entry which is preliminary data.</text>
</comment>
<organism evidence="3 4">
    <name type="scientific">Staphylotrichum longicolle</name>
    <dbReference type="NCBI Taxonomy" id="669026"/>
    <lineage>
        <taxon>Eukaryota</taxon>
        <taxon>Fungi</taxon>
        <taxon>Dikarya</taxon>
        <taxon>Ascomycota</taxon>
        <taxon>Pezizomycotina</taxon>
        <taxon>Sordariomycetes</taxon>
        <taxon>Sordariomycetidae</taxon>
        <taxon>Sordariales</taxon>
        <taxon>Chaetomiaceae</taxon>
        <taxon>Staphylotrichum</taxon>
    </lineage>
</organism>
<feature type="region of interest" description="Disordered" evidence="1">
    <location>
        <begin position="212"/>
        <end position="241"/>
    </location>
</feature>
<dbReference type="AlphaFoldDB" id="A0AAD4EQK8"/>
<dbReference type="Pfam" id="PF06985">
    <property type="entry name" value="HET"/>
    <property type="match status" value="1"/>
</dbReference>